<dbReference type="InterPro" id="IPR027304">
    <property type="entry name" value="Trigger_fact/SurA_dom_sf"/>
</dbReference>
<accession>A0A8J6TC64</accession>
<evidence type="ECO:0000259" key="4">
    <source>
        <dbReference type="PROSITE" id="PS50198"/>
    </source>
</evidence>
<name>A0A8J6TC64_9BACT</name>
<dbReference type="AlphaFoldDB" id="A0A8J6TC64"/>
<keyword evidence="1" id="KW-0732">Signal</keyword>
<proteinExistence type="predicted"/>
<dbReference type="Gene3D" id="3.10.50.40">
    <property type="match status" value="1"/>
</dbReference>
<dbReference type="Gene3D" id="1.10.4030.10">
    <property type="entry name" value="Porin chaperone SurA, peptide-binding domain"/>
    <property type="match status" value="1"/>
</dbReference>
<gene>
    <name evidence="5" type="ORF">H8E80_06730</name>
</gene>
<comment type="caution">
    <text evidence="5">The sequence shown here is derived from an EMBL/GenBank/DDBJ whole genome shotgun (WGS) entry which is preliminary data.</text>
</comment>
<dbReference type="GO" id="GO:0003755">
    <property type="term" value="F:peptidyl-prolyl cis-trans isomerase activity"/>
    <property type="evidence" value="ECO:0007669"/>
    <property type="project" value="UniProtKB-KW"/>
</dbReference>
<dbReference type="PROSITE" id="PS50198">
    <property type="entry name" value="PPIC_PPIASE_2"/>
    <property type="match status" value="1"/>
</dbReference>
<keyword evidence="3" id="KW-0812">Transmembrane</keyword>
<evidence type="ECO:0000256" key="1">
    <source>
        <dbReference type="ARBA" id="ARBA00022729"/>
    </source>
</evidence>
<dbReference type="InterPro" id="IPR046357">
    <property type="entry name" value="PPIase_dom_sf"/>
</dbReference>
<evidence type="ECO:0000313" key="5">
    <source>
        <dbReference type="EMBL" id="MBC8199723.1"/>
    </source>
</evidence>
<dbReference type="PANTHER" id="PTHR47637">
    <property type="entry name" value="CHAPERONE SURA"/>
    <property type="match status" value="1"/>
</dbReference>
<evidence type="ECO:0000256" key="2">
    <source>
        <dbReference type="PROSITE-ProRule" id="PRU00278"/>
    </source>
</evidence>
<evidence type="ECO:0000313" key="6">
    <source>
        <dbReference type="Proteomes" id="UP000603545"/>
    </source>
</evidence>
<dbReference type="InterPro" id="IPR000297">
    <property type="entry name" value="PPIase_PpiC"/>
</dbReference>
<reference evidence="5 6" key="1">
    <citation type="submission" date="2020-08" db="EMBL/GenBank/DDBJ databases">
        <title>Bridging the membrane lipid divide: bacteria of the FCB group superphylum have the potential to synthesize archaeal ether lipids.</title>
        <authorList>
            <person name="Villanueva L."/>
            <person name="Von Meijenfeldt F.A.B."/>
            <person name="Westbye A.B."/>
            <person name="Yadav S."/>
            <person name="Hopmans E.C."/>
            <person name="Dutilh B.E."/>
            <person name="Sinninghe Damste J.S."/>
        </authorList>
    </citation>
    <scope>NUCLEOTIDE SEQUENCE [LARGE SCALE GENOMIC DNA]</scope>
    <source>
        <strain evidence="5">NIOZ-UU82</strain>
    </source>
</reference>
<dbReference type="InterPro" id="IPR050280">
    <property type="entry name" value="OMP_Chaperone_SurA"/>
</dbReference>
<dbReference type="PANTHER" id="PTHR47637:SF1">
    <property type="entry name" value="CHAPERONE SURA"/>
    <property type="match status" value="1"/>
</dbReference>
<keyword evidence="2" id="KW-0697">Rotamase</keyword>
<evidence type="ECO:0000256" key="3">
    <source>
        <dbReference type="SAM" id="Phobius"/>
    </source>
</evidence>
<dbReference type="EMBL" id="JACNLL010000063">
    <property type="protein sequence ID" value="MBC8199723.1"/>
    <property type="molecule type" value="Genomic_DNA"/>
</dbReference>
<keyword evidence="2" id="KW-0413">Isomerase</keyword>
<keyword evidence="3" id="KW-1133">Transmembrane helix</keyword>
<protein>
    <submittedName>
        <fullName evidence="5">SurA N-terminal domain-containing protein</fullName>
    </submittedName>
</protein>
<dbReference type="SUPFAM" id="SSF54534">
    <property type="entry name" value="FKBP-like"/>
    <property type="match status" value="1"/>
</dbReference>
<dbReference type="SUPFAM" id="SSF109998">
    <property type="entry name" value="Triger factor/SurA peptide-binding domain-like"/>
    <property type="match status" value="1"/>
</dbReference>
<dbReference type="Proteomes" id="UP000603545">
    <property type="component" value="Unassembled WGS sequence"/>
</dbReference>
<feature type="transmembrane region" description="Helical" evidence="3">
    <location>
        <begin position="12"/>
        <end position="31"/>
    </location>
</feature>
<organism evidence="5 6">
    <name type="scientific">Candidatus Desulfaltia bathyphila</name>
    <dbReference type="NCBI Taxonomy" id="2841697"/>
    <lineage>
        <taxon>Bacteria</taxon>
        <taxon>Pseudomonadati</taxon>
        <taxon>Thermodesulfobacteriota</taxon>
        <taxon>Desulfobacteria</taxon>
        <taxon>Desulfobacterales</taxon>
        <taxon>Desulfobacterales incertae sedis</taxon>
        <taxon>Candidatus Desulfaltia</taxon>
    </lineage>
</organism>
<dbReference type="Pfam" id="PF13145">
    <property type="entry name" value="Rotamase_2"/>
    <property type="match status" value="1"/>
</dbReference>
<sequence length="331" mass="38215">MGKNIIGIIKHLVCRVICLVLVLCFTAVNMADSAEVVDRIVAVVNDDIITLSELNQFAKPYADKIKTLGYPLEKERKMLFKIRDDILSQLIDQKLTDQEIKRFKISVGEKEIDAAVERIKEINYYTDEELRQELVRQGLNMEEYRKSIKEQILRAKLVNREIKSKVVITRQDVKLYYEAHSDKYCGEKKYRLQNIIMKVPPFADEAKKFSIQKRMQAVLAKLKTGQPFEEMANSYSESSGSCELGLFAINELSPQLREAIKGLGVGEFTSVLDTDYGYQIFYISEVVDNPGKSLEEVTAEIEEKLFREIVDKKFRSWLDDLHKKSHIKTIK</sequence>
<dbReference type="Pfam" id="PF13624">
    <property type="entry name" value="SurA_N_3"/>
    <property type="match status" value="1"/>
</dbReference>
<keyword evidence="3" id="KW-0472">Membrane</keyword>
<feature type="domain" description="PpiC" evidence="4">
    <location>
        <begin position="187"/>
        <end position="285"/>
    </location>
</feature>